<sequence length="191" mass="22418">MASCKLQNVDVLKTLVNLTELNLSQNPNIDITPLQYLMMLTKLKLKQCELRSVEALIPLQKLKVLHLNQNLIVYARPLEKLKSLVELKIVQNKIIDLSPQFSQLFNIYFCSFDFKHPTLQEIERANIYRNINSPITLLRNMNSKHIQLQNSRLRWYNSINQFINVQVSSLLSVTEKVVQYFKLQICFENLQ</sequence>
<dbReference type="Proteomes" id="UP001642409">
    <property type="component" value="Unassembled WGS sequence"/>
</dbReference>
<evidence type="ECO:0000313" key="3">
    <source>
        <dbReference type="EMBL" id="CAI9962463.1"/>
    </source>
</evidence>
<reference evidence="3" key="1">
    <citation type="submission" date="2023-06" db="EMBL/GenBank/DDBJ databases">
        <authorList>
            <person name="Kurt Z."/>
        </authorList>
    </citation>
    <scope>NUCLEOTIDE SEQUENCE</scope>
</reference>
<dbReference type="PANTHER" id="PTHR46652:SF3">
    <property type="entry name" value="LEUCINE-RICH REPEAT-CONTAINING PROTEIN 9"/>
    <property type="match status" value="1"/>
</dbReference>
<dbReference type="InterPro" id="IPR001611">
    <property type="entry name" value="Leu-rich_rpt"/>
</dbReference>
<dbReference type="EMBL" id="CATOUU010000953">
    <property type="protein sequence ID" value="CAI9962463.1"/>
    <property type="molecule type" value="Genomic_DNA"/>
</dbReference>
<evidence type="ECO:0000313" key="5">
    <source>
        <dbReference type="Proteomes" id="UP001642409"/>
    </source>
</evidence>
<dbReference type="Gene3D" id="3.80.10.10">
    <property type="entry name" value="Ribonuclease Inhibitor"/>
    <property type="match status" value="1"/>
</dbReference>
<dbReference type="PANTHER" id="PTHR46652">
    <property type="entry name" value="LEUCINE-RICH REPEAT AND IQ DOMAIN-CONTAINING PROTEIN 1-RELATED"/>
    <property type="match status" value="1"/>
</dbReference>
<dbReference type="AlphaFoldDB" id="A0AA86QYY6"/>
<gene>
    <name evidence="3" type="ORF">HINF_LOCUS50108</name>
    <name evidence="4" type="ORF">HINF_LOCUS63933</name>
</gene>
<protein>
    <submittedName>
        <fullName evidence="3">Leucine-rich repeat domain-containing protein</fullName>
    </submittedName>
    <submittedName>
        <fullName evidence="4">Leucine-rich_repeat domain-containing protein</fullName>
    </submittedName>
</protein>
<evidence type="ECO:0000313" key="4">
    <source>
        <dbReference type="EMBL" id="CAL6088039.1"/>
    </source>
</evidence>
<dbReference type="EMBL" id="CAXDID020000405">
    <property type="protein sequence ID" value="CAL6088039.1"/>
    <property type="molecule type" value="Genomic_DNA"/>
</dbReference>
<reference evidence="4 5" key="2">
    <citation type="submission" date="2024-07" db="EMBL/GenBank/DDBJ databases">
        <authorList>
            <person name="Akdeniz Z."/>
        </authorList>
    </citation>
    <scope>NUCLEOTIDE SEQUENCE [LARGE SCALE GENOMIC DNA]</scope>
</reference>
<dbReference type="SUPFAM" id="SSF52058">
    <property type="entry name" value="L domain-like"/>
    <property type="match status" value="1"/>
</dbReference>
<proteinExistence type="predicted"/>
<evidence type="ECO:0000256" key="1">
    <source>
        <dbReference type="ARBA" id="ARBA00022614"/>
    </source>
</evidence>
<dbReference type="InterPro" id="IPR032675">
    <property type="entry name" value="LRR_dom_sf"/>
</dbReference>
<name>A0AA86QYY6_9EUKA</name>
<accession>A0AA86QYY6</accession>
<keyword evidence="2" id="KW-0677">Repeat</keyword>
<dbReference type="PROSITE" id="PS51450">
    <property type="entry name" value="LRR"/>
    <property type="match status" value="1"/>
</dbReference>
<organism evidence="3">
    <name type="scientific">Hexamita inflata</name>
    <dbReference type="NCBI Taxonomy" id="28002"/>
    <lineage>
        <taxon>Eukaryota</taxon>
        <taxon>Metamonada</taxon>
        <taxon>Diplomonadida</taxon>
        <taxon>Hexamitidae</taxon>
        <taxon>Hexamitinae</taxon>
        <taxon>Hexamita</taxon>
    </lineage>
</organism>
<keyword evidence="5" id="KW-1185">Reference proteome</keyword>
<comment type="caution">
    <text evidence="3">The sequence shown here is derived from an EMBL/GenBank/DDBJ whole genome shotgun (WGS) entry which is preliminary data.</text>
</comment>
<evidence type="ECO:0000256" key="2">
    <source>
        <dbReference type="ARBA" id="ARBA00022737"/>
    </source>
</evidence>
<keyword evidence="1" id="KW-0433">Leucine-rich repeat</keyword>
<dbReference type="InterPro" id="IPR050836">
    <property type="entry name" value="SDS22/Internalin_LRR"/>
</dbReference>